<dbReference type="AlphaFoldDB" id="A0AAP9LD79"/>
<evidence type="ECO:0000313" key="2">
    <source>
        <dbReference type="Proteomes" id="UP000464054"/>
    </source>
</evidence>
<protein>
    <recommendedName>
        <fullName evidence="3">Asparagine synthase</fullName>
    </recommendedName>
</protein>
<evidence type="ECO:0008006" key="3">
    <source>
        <dbReference type="Google" id="ProtNLM"/>
    </source>
</evidence>
<dbReference type="Proteomes" id="UP000464054">
    <property type="component" value="Chromosome"/>
</dbReference>
<proteinExistence type="predicted"/>
<dbReference type="EMBL" id="CP046377">
    <property type="protein sequence ID" value="QHQ25093.1"/>
    <property type="molecule type" value="Genomic_DNA"/>
</dbReference>
<gene>
    <name evidence="1" type="ORF">GMX10_14200</name>
</gene>
<name>A0AAP9LD79_9GAMM</name>
<organism evidence="1 2">
    <name type="scientific">Pectobacterium parvum</name>
    <dbReference type="NCBI Taxonomy" id="2778550"/>
    <lineage>
        <taxon>Bacteria</taxon>
        <taxon>Pseudomonadati</taxon>
        <taxon>Pseudomonadota</taxon>
        <taxon>Gammaproteobacteria</taxon>
        <taxon>Enterobacterales</taxon>
        <taxon>Pectobacteriaceae</taxon>
        <taxon>Pectobacterium</taxon>
    </lineage>
</organism>
<dbReference type="InterPro" id="IPR014729">
    <property type="entry name" value="Rossmann-like_a/b/a_fold"/>
</dbReference>
<dbReference type="Gene3D" id="3.40.50.620">
    <property type="entry name" value="HUPs"/>
    <property type="match status" value="1"/>
</dbReference>
<dbReference type="RefSeq" id="WP_161546886.1">
    <property type="nucleotide sequence ID" value="NZ_CP046377.1"/>
</dbReference>
<dbReference type="SUPFAM" id="SSF52402">
    <property type="entry name" value="Adenine nucleotide alpha hydrolases-like"/>
    <property type="match status" value="1"/>
</dbReference>
<sequence>MANFIFVNKEKNEIPLSEYLIKKEIEGLSDLDVEYFENDKYILCFSYTNEDVFFRKNDGITFIAGVGVYDDQVISKGNVFDVLKEIEFKGEYNRLSGRYVVFNICDDRADIITSVFSSFPHYIYNDNAIHCSSTYLLKRLIKGSINENALVERCLYYCNYNKTLLNNVKWVHPSCHYIYHDNEIKIVSYLRDVIKLYDEVDRNTAIKLIAKRLEYLTTLYSNRFDNISISLSGGRDSRFLLCQLLRVCDKEKIEVYTVGESSDIEYRVANKFTKIFGLKHSLFSPAKLNESELNNYTRKFENINFPVQYKNEFSNYLSDKKPNVINTAIPETLLCHLGYFNGNAHPAINFLYNRSSTMNSATFVSGYEISLETEIAAIEYWEFLKSELPNNTSVKLFFELTSFQRDWVYKILRPFDYSGNTICIMEDPLILSILSSLPEKWLEDDAFYDDLIKSEYSEAYVIPTTRQFSAKGLLASFPSCVMKNYSLFFSSLFSVSSLGYLTKRNSEFIVSYINNNSDVVKGYFTDDEIKIFLFKINKYKYTQNRVIRFLKSKFAPSINIKEYDLIIPLCLISILKNYKKN</sequence>
<reference evidence="2" key="1">
    <citation type="submission" date="2019-11" db="EMBL/GenBank/DDBJ databases">
        <authorList>
            <person name="Jee S."/>
        </authorList>
    </citation>
    <scope>NUCLEOTIDE SEQUENCE [LARGE SCALE GENOMIC DNA]</scope>
    <source>
        <strain evidence="2">PZ1</strain>
    </source>
</reference>
<accession>A0AAP9LD79</accession>
<evidence type="ECO:0000313" key="1">
    <source>
        <dbReference type="EMBL" id="QHQ25093.1"/>
    </source>
</evidence>